<evidence type="ECO:0000256" key="6">
    <source>
        <dbReference type="ARBA" id="ARBA00023004"/>
    </source>
</evidence>
<dbReference type="EMBL" id="JAJNEC010000004">
    <property type="protein sequence ID" value="MCD2422059.1"/>
    <property type="molecule type" value="Genomic_DNA"/>
</dbReference>
<evidence type="ECO:0000256" key="2">
    <source>
        <dbReference type="ARBA" id="ARBA00022617"/>
    </source>
</evidence>
<dbReference type="SUPFAM" id="SSF46626">
    <property type="entry name" value="Cytochrome c"/>
    <property type="match status" value="2"/>
</dbReference>
<sequence length="379" mass="43369">MRKMYLVLAVVLFLGFISFSYTRYTTPAFSTYNDSLRFLYSRPVSQWPRPFIDSGAIWSEMAVMPKDDTSWFKADKDPVTHLGMLLFFDPRLSGSSQISCSSCHDPDVAWQDARVVALGNDHLQGTRNTISLLNVHIYPKLFWDGRAGSFEAQMVEPLNAHHEMNMEVPKLADKLEKIAGYKPLFEKAFGNSAVNFNRISAALAAFQKIIKSRATRFDKFMSGDYDAFTDDEISGLNLFRTKARCMNCHSGPFLTDTSFHNIGLTYYKRKYEDLGRYNVTHDPADVGKFRTPSLRELERTRPWMHNGLFDNLEGVINIYNSGMPQPAKTAEQKNDPLFPKTDRLVQKLNLTALEKRQLVAFLNTLTGVPYRMRRPQLPE</sequence>
<dbReference type="PROSITE" id="PS51007">
    <property type="entry name" value="CYTC"/>
    <property type="match status" value="1"/>
</dbReference>
<keyword evidence="6 7" id="KW-0408">Iron</keyword>
<evidence type="ECO:0000256" key="4">
    <source>
        <dbReference type="ARBA" id="ARBA00022729"/>
    </source>
</evidence>
<comment type="caution">
    <text evidence="9">The sequence shown here is derived from an EMBL/GenBank/DDBJ whole genome shotgun (WGS) entry which is preliminary data.</text>
</comment>
<keyword evidence="2 7" id="KW-0349">Heme</keyword>
<evidence type="ECO:0000313" key="9">
    <source>
        <dbReference type="EMBL" id="MCD2422059.1"/>
    </source>
</evidence>
<gene>
    <name evidence="9" type="ORF">LQ567_04750</name>
</gene>
<keyword evidence="5" id="KW-0560">Oxidoreductase</keyword>
<dbReference type="InterPro" id="IPR051395">
    <property type="entry name" value="Cytochrome_c_Peroxidase/MauG"/>
</dbReference>
<evidence type="ECO:0000256" key="1">
    <source>
        <dbReference type="ARBA" id="ARBA00004196"/>
    </source>
</evidence>
<proteinExistence type="predicted"/>
<dbReference type="InterPro" id="IPR009056">
    <property type="entry name" value="Cyt_c-like_dom"/>
</dbReference>
<keyword evidence="9" id="KW-0575">Peroxidase</keyword>
<name>A0ABS8PMU0_9BACT</name>
<evidence type="ECO:0000313" key="10">
    <source>
        <dbReference type="Proteomes" id="UP001199816"/>
    </source>
</evidence>
<keyword evidence="10" id="KW-1185">Reference proteome</keyword>
<feature type="domain" description="Cytochrome c" evidence="8">
    <location>
        <begin position="230"/>
        <end position="366"/>
    </location>
</feature>
<dbReference type="Pfam" id="PF03150">
    <property type="entry name" value="CCP_MauG"/>
    <property type="match status" value="1"/>
</dbReference>
<comment type="subcellular location">
    <subcellularLocation>
        <location evidence="1">Cell envelope</location>
    </subcellularLocation>
</comment>
<evidence type="ECO:0000256" key="3">
    <source>
        <dbReference type="ARBA" id="ARBA00022723"/>
    </source>
</evidence>
<accession>A0ABS8PMU0</accession>
<dbReference type="InterPro" id="IPR004852">
    <property type="entry name" value="Di-haem_cyt_c_peroxidsae"/>
</dbReference>
<keyword evidence="4" id="KW-0732">Signal</keyword>
<protein>
    <submittedName>
        <fullName evidence="9">Cytochrome-c peroxidase</fullName>
    </submittedName>
</protein>
<dbReference type="Proteomes" id="UP001199816">
    <property type="component" value="Unassembled WGS sequence"/>
</dbReference>
<evidence type="ECO:0000256" key="5">
    <source>
        <dbReference type="ARBA" id="ARBA00023002"/>
    </source>
</evidence>
<dbReference type="PANTHER" id="PTHR30600">
    <property type="entry name" value="CYTOCHROME C PEROXIDASE-RELATED"/>
    <property type="match status" value="1"/>
</dbReference>
<dbReference type="Gene3D" id="1.10.760.10">
    <property type="entry name" value="Cytochrome c-like domain"/>
    <property type="match status" value="2"/>
</dbReference>
<evidence type="ECO:0000256" key="7">
    <source>
        <dbReference type="PROSITE-ProRule" id="PRU00433"/>
    </source>
</evidence>
<reference evidence="9 10" key="1">
    <citation type="submission" date="2021-11" db="EMBL/GenBank/DDBJ databases">
        <title>Genomic of Niabella pedocola.</title>
        <authorList>
            <person name="Wu T."/>
        </authorList>
    </citation>
    <scope>NUCLEOTIDE SEQUENCE [LARGE SCALE GENOMIC DNA]</scope>
    <source>
        <strain evidence="9 10">JCM 31011</strain>
    </source>
</reference>
<dbReference type="PANTHER" id="PTHR30600:SF10">
    <property type="entry name" value="BLL6722 PROTEIN"/>
    <property type="match status" value="1"/>
</dbReference>
<dbReference type="GO" id="GO:0004601">
    <property type="term" value="F:peroxidase activity"/>
    <property type="evidence" value="ECO:0007669"/>
    <property type="project" value="UniProtKB-KW"/>
</dbReference>
<keyword evidence="3 7" id="KW-0479">Metal-binding</keyword>
<evidence type="ECO:0000259" key="8">
    <source>
        <dbReference type="PROSITE" id="PS51007"/>
    </source>
</evidence>
<dbReference type="InterPro" id="IPR036909">
    <property type="entry name" value="Cyt_c-like_dom_sf"/>
</dbReference>
<organism evidence="9 10">
    <name type="scientific">Niabella pedocola</name>
    <dbReference type="NCBI Taxonomy" id="1752077"/>
    <lineage>
        <taxon>Bacteria</taxon>
        <taxon>Pseudomonadati</taxon>
        <taxon>Bacteroidota</taxon>
        <taxon>Chitinophagia</taxon>
        <taxon>Chitinophagales</taxon>
        <taxon>Chitinophagaceae</taxon>
        <taxon>Niabella</taxon>
    </lineage>
</organism>
<dbReference type="RefSeq" id="WP_231002963.1">
    <property type="nucleotide sequence ID" value="NZ_JAJNEC010000004.1"/>
</dbReference>